<dbReference type="Pfam" id="PF24456">
    <property type="entry name" value="RHD_RETREG1-3"/>
    <property type="match status" value="1"/>
</dbReference>
<dbReference type="GO" id="GO:0005783">
    <property type="term" value="C:endoplasmic reticulum"/>
    <property type="evidence" value="ECO:0007669"/>
    <property type="project" value="UniProtKB-ARBA"/>
</dbReference>
<dbReference type="KEGG" id="hro:HELRODRAFT_105135"/>
<reference evidence="8" key="3">
    <citation type="submission" date="2015-06" db="UniProtKB">
        <authorList>
            <consortium name="EnsemblMetazoa"/>
        </authorList>
    </citation>
    <scope>IDENTIFICATION</scope>
</reference>
<dbReference type="InterPro" id="IPR057282">
    <property type="entry name" value="RETREG1-3-like_RHD"/>
</dbReference>
<dbReference type="InterPro" id="IPR052114">
    <property type="entry name" value="ER_autophagy_membrane_reg"/>
</dbReference>
<dbReference type="EMBL" id="AMQM01009863">
    <property type="status" value="NOT_ANNOTATED_CDS"/>
    <property type="molecule type" value="Genomic_DNA"/>
</dbReference>
<dbReference type="OrthoDB" id="6416122at2759"/>
<dbReference type="EMBL" id="AMQM01009864">
    <property type="status" value="NOT_ANNOTATED_CDS"/>
    <property type="molecule type" value="Genomic_DNA"/>
</dbReference>
<name>T1EDR2_HELRO</name>
<evidence type="ECO:0000256" key="2">
    <source>
        <dbReference type="ARBA" id="ARBA00022692"/>
    </source>
</evidence>
<dbReference type="AlphaFoldDB" id="T1EDR2"/>
<dbReference type="PANTHER" id="PTHR20952">
    <property type="entry name" value="ADP-RIBOSYLATION-LIKE FACTOR 6-INTERACTING PROTEIN"/>
    <property type="match status" value="1"/>
</dbReference>
<sequence>MEQNLINLNPSDAPVAFSHEAELKEAEKDLNKYRGYLLSLNKVFEWEPPYVPGIAIGVLTVLFAIIWYVEPTVLTLFSLVGIILCVLEYSAPFVSNQFFRQPEQWPHDTQAQYSKVCDRLLNGKKHAHCLWEKLVKLKTDKPNAFLISVVGTLVTVAWIGSLIDTLLLIYLAVVVVTMIPGLRKHGIIQKVTDLIKSKVNKAKAQ</sequence>
<keyword evidence="9" id="KW-1185">Reference proteome</keyword>
<reference evidence="7 9" key="2">
    <citation type="journal article" date="2013" name="Nature">
        <title>Insights into bilaterian evolution from three spiralian genomes.</title>
        <authorList>
            <person name="Simakov O."/>
            <person name="Marletaz F."/>
            <person name="Cho S.J."/>
            <person name="Edsinger-Gonzales E."/>
            <person name="Havlak P."/>
            <person name="Hellsten U."/>
            <person name="Kuo D.H."/>
            <person name="Larsson T."/>
            <person name="Lv J."/>
            <person name="Arendt D."/>
            <person name="Savage R."/>
            <person name="Osoegawa K."/>
            <person name="de Jong P."/>
            <person name="Grimwood J."/>
            <person name="Chapman J.A."/>
            <person name="Shapiro H."/>
            <person name="Aerts A."/>
            <person name="Otillar R.P."/>
            <person name="Terry A.Y."/>
            <person name="Boore J.L."/>
            <person name="Grigoriev I.V."/>
            <person name="Lindberg D.R."/>
            <person name="Seaver E.C."/>
            <person name="Weisblat D.A."/>
            <person name="Putnam N.H."/>
            <person name="Rokhsar D.S."/>
        </authorList>
    </citation>
    <scope>NUCLEOTIDE SEQUENCE</scope>
</reference>
<dbReference type="Proteomes" id="UP000015101">
    <property type="component" value="Unassembled WGS sequence"/>
</dbReference>
<feature type="domain" description="RETREG1-3/ARL6IP-like N-terminal reticulon-homology" evidence="6">
    <location>
        <begin position="33"/>
        <end position="196"/>
    </location>
</feature>
<evidence type="ECO:0000256" key="1">
    <source>
        <dbReference type="ARBA" id="ARBA00004141"/>
    </source>
</evidence>
<dbReference type="FunCoup" id="T1EDR2">
    <property type="interactions" value="835"/>
</dbReference>
<dbReference type="EMBL" id="KB097078">
    <property type="protein sequence ID" value="ESN99677.1"/>
    <property type="molecule type" value="Genomic_DNA"/>
</dbReference>
<dbReference type="PANTHER" id="PTHR20952:SF0">
    <property type="entry name" value="ADP-RIBOSYLATION FACTOR-LIKE PROTEIN 6-INTERACTING PROTEIN 1"/>
    <property type="match status" value="1"/>
</dbReference>
<feature type="transmembrane region" description="Helical" evidence="5">
    <location>
        <begin position="50"/>
        <end position="69"/>
    </location>
</feature>
<reference evidence="9" key="1">
    <citation type="submission" date="2012-12" db="EMBL/GenBank/DDBJ databases">
        <authorList>
            <person name="Hellsten U."/>
            <person name="Grimwood J."/>
            <person name="Chapman J.A."/>
            <person name="Shapiro H."/>
            <person name="Aerts A."/>
            <person name="Otillar R.P."/>
            <person name="Terry A.Y."/>
            <person name="Boore J.L."/>
            <person name="Simakov O."/>
            <person name="Marletaz F."/>
            <person name="Cho S.-J."/>
            <person name="Edsinger-Gonzales E."/>
            <person name="Havlak P."/>
            <person name="Kuo D.-H."/>
            <person name="Larsson T."/>
            <person name="Lv J."/>
            <person name="Arendt D."/>
            <person name="Savage R."/>
            <person name="Osoegawa K."/>
            <person name="de Jong P."/>
            <person name="Lindberg D.R."/>
            <person name="Seaver E.C."/>
            <person name="Weisblat D.A."/>
            <person name="Putnam N.H."/>
            <person name="Grigoriev I.V."/>
            <person name="Rokhsar D.S."/>
        </authorList>
    </citation>
    <scope>NUCLEOTIDE SEQUENCE</scope>
</reference>
<dbReference type="InParanoid" id="T1EDR2"/>
<proteinExistence type="predicted"/>
<dbReference type="EnsemblMetazoa" id="HelroT105135">
    <property type="protein sequence ID" value="HelroP105135"/>
    <property type="gene ID" value="HelroG105135"/>
</dbReference>
<dbReference type="OMA" id="WTGQKEK"/>
<organism evidence="8 9">
    <name type="scientific">Helobdella robusta</name>
    <name type="common">Californian leech</name>
    <dbReference type="NCBI Taxonomy" id="6412"/>
    <lineage>
        <taxon>Eukaryota</taxon>
        <taxon>Metazoa</taxon>
        <taxon>Spiralia</taxon>
        <taxon>Lophotrochozoa</taxon>
        <taxon>Annelida</taxon>
        <taxon>Clitellata</taxon>
        <taxon>Hirudinea</taxon>
        <taxon>Rhynchobdellida</taxon>
        <taxon>Glossiphoniidae</taxon>
        <taxon>Helobdella</taxon>
    </lineage>
</organism>
<feature type="transmembrane region" description="Helical" evidence="5">
    <location>
        <begin position="75"/>
        <end position="94"/>
    </location>
</feature>
<dbReference type="CTD" id="20194714"/>
<dbReference type="STRING" id="6412.T1EDR2"/>
<keyword evidence="3 5" id="KW-1133">Transmembrane helix</keyword>
<evidence type="ECO:0000256" key="5">
    <source>
        <dbReference type="SAM" id="Phobius"/>
    </source>
</evidence>
<protein>
    <recommendedName>
        <fullName evidence="6">RETREG1-3/ARL6IP-like N-terminal reticulon-homology domain-containing protein</fullName>
    </recommendedName>
</protein>
<gene>
    <name evidence="8" type="primary">20194714</name>
    <name evidence="7" type="ORF">HELRODRAFT_105135</name>
</gene>
<evidence type="ECO:0000313" key="7">
    <source>
        <dbReference type="EMBL" id="ESN99677.1"/>
    </source>
</evidence>
<dbReference type="CDD" id="cd22559">
    <property type="entry name" value="Arl6IP1"/>
    <property type="match status" value="1"/>
</dbReference>
<dbReference type="eggNOG" id="ENOG502QTTI">
    <property type="taxonomic scope" value="Eukaryota"/>
</dbReference>
<keyword evidence="2 5" id="KW-0812">Transmembrane</keyword>
<dbReference type="RefSeq" id="XP_009022223.1">
    <property type="nucleotide sequence ID" value="XM_009023975.1"/>
</dbReference>
<evidence type="ECO:0000256" key="3">
    <source>
        <dbReference type="ARBA" id="ARBA00022989"/>
    </source>
</evidence>
<comment type="subcellular location">
    <subcellularLocation>
        <location evidence="1">Membrane</location>
        <topology evidence="1">Multi-pass membrane protein</topology>
    </subcellularLocation>
</comment>
<evidence type="ECO:0000256" key="4">
    <source>
        <dbReference type="ARBA" id="ARBA00023136"/>
    </source>
</evidence>
<accession>T1EDR2</accession>
<evidence type="ECO:0000259" key="6">
    <source>
        <dbReference type="Pfam" id="PF24456"/>
    </source>
</evidence>
<keyword evidence="4 5" id="KW-0472">Membrane</keyword>
<evidence type="ECO:0000313" key="8">
    <source>
        <dbReference type="EnsemblMetazoa" id="HelroP105135"/>
    </source>
</evidence>
<dbReference type="HOGENOM" id="CLU_100749_0_0_1"/>
<evidence type="ECO:0000313" key="9">
    <source>
        <dbReference type="Proteomes" id="UP000015101"/>
    </source>
</evidence>
<dbReference type="GO" id="GO:0016020">
    <property type="term" value="C:membrane"/>
    <property type="evidence" value="ECO:0000318"/>
    <property type="project" value="GO_Central"/>
</dbReference>
<dbReference type="GeneID" id="20194714"/>